<accession>A0A4R8ZZV4</accession>
<dbReference type="InterPro" id="IPR050696">
    <property type="entry name" value="FtsA/MreB"/>
</dbReference>
<dbReference type="Pfam" id="PF14450">
    <property type="entry name" value="FtsA"/>
    <property type="match status" value="1"/>
</dbReference>
<comment type="caution">
    <text evidence="3">The sequence shown here is derived from an EMBL/GenBank/DDBJ whole genome shotgun (WGS) entry which is preliminary data.</text>
</comment>
<evidence type="ECO:0000256" key="1">
    <source>
        <dbReference type="ARBA" id="ARBA00007381"/>
    </source>
</evidence>
<dbReference type="InterPro" id="IPR043129">
    <property type="entry name" value="ATPase_NBD"/>
</dbReference>
<dbReference type="InterPro" id="IPR018181">
    <property type="entry name" value="Heat_shock_70_CS"/>
</dbReference>
<dbReference type="Proteomes" id="UP000297447">
    <property type="component" value="Unassembled WGS sequence"/>
</dbReference>
<keyword evidence="2" id="KW-0346">Stress response</keyword>
<dbReference type="SUPFAM" id="SSF53067">
    <property type="entry name" value="Actin-like ATPase domain"/>
    <property type="match status" value="1"/>
</dbReference>
<protein>
    <submittedName>
        <fullName evidence="3">Ethanolamine utilization protein EutJ</fullName>
    </submittedName>
</protein>
<gene>
    <name evidence="3" type="primary">eutJ</name>
    <name evidence="3" type="ORF">E3T55_11215</name>
</gene>
<dbReference type="PANTHER" id="PTHR32432">
    <property type="entry name" value="CELL DIVISION PROTEIN FTSA-RELATED"/>
    <property type="match status" value="1"/>
</dbReference>
<keyword evidence="4" id="KW-1185">Reference proteome</keyword>
<dbReference type="NCBIfam" id="NF011660">
    <property type="entry name" value="PRK15080.1"/>
    <property type="match status" value="1"/>
</dbReference>
<dbReference type="Gene3D" id="3.30.420.40">
    <property type="match status" value="2"/>
</dbReference>
<organism evidence="3 4">
    <name type="scientific">Cryobacterium frigoriphilum</name>
    <dbReference type="NCBI Taxonomy" id="1259150"/>
    <lineage>
        <taxon>Bacteria</taxon>
        <taxon>Bacillati</taxon>
        <taxon>Actinomycetota</taxon>
        <taxon>Actinomycetes</taxon>
        <taxon>Micrococcales</taxon>
        <taxon>Microbacteriaceae</taxon>
        <taxon>Cryobacterium</taxon>
    </lineage>
</organism>
<dbReference type="PANTHER" id="PTHR32432:SF3">
    <property type="entry name" value="ETHANOLAMINE UTILIZATION PROTEIN EUTJ"/>
    <property type="match status" value="1"/>
</dbReference>
<proteinExistence type="inferred from homology"/>
<comment type="similarity">
    <text evidence="1">Belongs to the heat shock protein 70 family.</text>
</comment>
<dbReference type="PROSITE" id="PS00297">
    <property type="entry name" value="HSP70_1"/>
    <property type="match status" value="1"/>
</dbReference>
<evidence type="ECO:0000313" key="4">
    <source>
        <dbReference type="Proteomes" id="UP000297447"/>
    </source>
</evidence>
<dbReference type="OrthoDB" id="306538at2"/>
<name>A0A4R8ZZV4_9MICO</name>
<reference evidence="3 4" key="1">
    <citation type="submission" date="2019-03" db="EMBL/GenBank/DDBJ databases">
        <title>Genomics of glacier-inhabiting Cryobacterium strains.</title>
        <authorList>
            <person name="Liu Q."/>
            <person name="Xin Y.-H."/>
        </authorList>
    </citation>
    <scope>NUCLEOTIDE SEQUENCE [LARGE SCALE GENOMIC DNA]</scope>
    <source>
        <strain evidence="3 4">Hh14</strain>
    </source>
</reference>
<dbReference type="EMBL" id="SOHE01000048">
    <property type="protein sequence ID" value="TFD49685.1"/>
    <property type="molecule type" value="Genomic_DNA"/>
</dbReference>
<evidence type="ECO:0000313" key="3">
    <source>
        <dbReference type="EMBL" id="TFD49685.1"/>
    </source>
</evidence>
<sequence>MTDPQINRSVEQRLETAFAVYRTPAEHWTGPLSVGIDLGTSTCAIAVVDAQGVPVWMDSRGTAAIRDGVVFDYWGARDATASLKEDAEAALGVAFTRAATAFPPGVDESDSRACGFVLESAGFDDILLLDEVSAANLTLGIDNGVVVDVGGGSTGVGVFRDGRLVALDDRPGGGHHLDLILAGSLGIPLEQAELLKRTHADDYLGILRPGLERVAESIRALSLGAEKLDVHLAGGALMIDGADRVIAAYLGRPVRSYPHALYITPLGIARHAS</sequence>
<dbReference type="NCBIfam" id="TIGR02529">
    <property type="entry name" value="EutJ"/>
    <property type="match status" value="1"/>
</dbReference>
<dbReference type="AlphaFoldDB" id="A0A4R8ZZV4"/>
<dbReference type="InterPro" id="IPR013366">
    <property type="entry name" value="EutJ"/>
</dbReference>
<evidence type="ECO:0000256" key="2">
    <source>
        <dbReference type="ARBA" id="ARBA00023016"/>
    </source>
</evidence>